<sequence length="91" mass="9848">MEPGAELMRGASETEAGPHPDVALRGRPTSPVLRSGEVADGELRDEWLGPDLDLNNQYDGIFSKIHYGGWGVTYILEFCASSLIRGLLATC</sequence>
<proteinExistence type="predicted"/>
<evidence type="ECO:0000313" key="2">
    <source>
        <dbReference type="EMBL" id="GAA5508520.1"/>
    </source>
</evidence>
<dbReference type="Proteomes" id="UP001416858">
    <property type="component" value="Unassembled WGS sequence"/>
</dbReference>
<keyword evidence="3" id="KW-1185">Reference proteome</keyword>
<gene>
    <name evidence="2" type="ORF">Rcae01_03986</name>
</gene>
<reference evidence="2 3" key="1">
    <citation type="submission" date="2024-02" db="EMBL/GenBank/DDBJ databases">
        <title>Rhodopirellula caenicola NBRC 110016.</title>
        <authorList>
            <person name="Ichikawa N."/>
            <person name="Katano-Makiyama Y."/>
            <person name="Hidaka K."/>
        </authorList>
    </citation>
    <scope>NUCLEOTIDE SEQUENCE [LARGE SCALE GENOMIC DNA]</scope>
    <source>
        <strain evidence="2 3">NBRC 110016</strain>
    </source>
</reference>
<feature type="region of interest" description="Disordered" evidence="1">
    <location>
        <begin position="1"/>
        <end position="36"/>
    </location>
</feature>
<comment type="caution">
    <text evidence="2">The sequence shown here is derived from an EMBL/GenBank/DDBJ whole genome shotgun (WGS) entry which is preliminary data.</text>
</comment>
<evidence type="ECO:0000256" key="1">
    <source>
        <dbReference type="SAM" id="MobiDB-lite"/>
    </source>
</evidence>
<evidence type="ECO:0000313" key="3">
    <source>
        <dbReference type="Proteomes" id="UP001416858"/>
    </source>
</evidence>
<protein>
    <submittedName>
        <fullName evidence="2">Uncharacterized protein</fullName>
    </submittedName>
</protein>
<name>A0ABP9VW79_9BACT</name>
<accession>A0ABP9VW79</accession>
<dbReference type="EMBL" id="BAABRO010000009">
    <property type="protein sequence ID" value="GAA5508520.1"/>
    <property type="molecule type" value="Genomic_DNA"/>
</dbReference>
<organism evidence="2 3">
    <name type="scientific">Novipirellula caenicola</name>
    <dbReference type="NCBI Taxonomy" id="1536901"/>
    <lineage>
        <taxon>Bacteria</taxon>
        <taxon>Pseudomonadati</taxon>
        <taxon>Planctomycetota</taxon>
        <taxon>Planctomycetia</taxon>
        <taxon>Pirellulales</taxon>
        <taxon>Pirellulaceae</taxon>
        <taxon>Novipirellula</taxon>
    </lineage>
</organism>